<organism evidence="1 2">
    <name type="scientific">Rheinheimera soli</name>
    <dbReference type="NCBI Taxonomy" id="443616"/>
    <lineage>
        <taxon>Bacteria</taxon>
        <taxon>Pseudomonadati</taxon>
        <taxon>Pseudomonadota</taxon>
        <taxon>Gammaproteobacteria</taxon>
        <taxon>Chromatiales</taxon>
        <taxon>Chromatiaceae</taxon>
        <taxon>Rheinheimera</taxon>
    </lineage>
</organism>
<gene>
    <name evidence="1" type="ORF">J2W69_000085</name>
</gene>
<evidence type="ECO:0000313" key="2">
    <source>
        <dbReference type="Proteomes" id="UP001257909"/>
    </source>
</evidence>
<keyword evidence="2" id="KW-1185">Reference proteome</keyword>
<dbReference type="EMBL" id="JAVDWR010000001">
    <property type="protein sequence ID" value="MDR7119170.1"/>
    <property type="molecule type" value="Genomic_DNA"/>
</dbReference>
<sequence>MNVAIMQPYFLPYLGYWQLLVASDVFVLYDNIQFTKKGWFHRNNILLNGEKKLFTLPLKQGSDYLNVVERYLADDAGQAISKILAQIKQSYRKAPYFDAAYPVIEQCFLCPQTNLFYFTEHSIRLLCQFLGIERTIIRSSDIAIDHSLRSEAKVIALCQALGAKRYINAIGGLELYNKNTFQHAGLELCFLQSHVPGYRQFDADFVPYLSVIDLIMFTSQQQLKEMLADYSLVRN</sequence>
<dbReference type="RefSeq" id="WP_310273471.1">
    <property type="nucleotide sequence ID" value="NZ_JAVDWR010000001.1"/>
</dbReference>
<dbReference type="Pfam" id="PF08889">
    <property type="entry name" value="WbqC"/>
    <property type="match status" value="1"/>
</dbReference>
<protein>
    <recommendedName>
        <fullName evidence="3">WbqC-like protein family protein</fullName>
    </recommendedName>
</protein>
<name>A0ABU1VU85_9GAMM</name>
<evidence type="ECO:0000313" key="1">
    <source>
        <dbReference type="EMBL" id="MDR7119170.1"/>
    </source>
</evidence>
<accession>A0ABU1VU85</accession>
<dbReference type="Proteomes" id="UP001257909">
    <property type="component" value="Unassembled WGS sequence"/>
</dbReference>
<proteinExistence type="predicted"/>
<dbReference type="InterPro" id="IPR014985">
    <property type="entry name" value="WbqC"/>
</dbReference>
<evidence type="ECO:0008006" key="3">
    <source>
        <dbReference type="Google" id="ProtNLM"/>
    </source>
</evidence>
<comment type="caution">
    <text evidence="1">The sequence shown here is derived from an EMBL/GenBank/DDBJ whole genome shotgun (WGS) entry which is preliminary data.</text>
</comment>
<reference evidence="1 2" key="1">
    <citation type="submission" date="2023-07" db="EMBL/GenBank/DDBJ databases">
        <title>Sorghum-associated microbial communities from plants grown in Nebraska, USA.</title>
        <authorList>
            <person name="Schachtman D."/>
        </authorList>
    </citation>
    <scope>NUCLEOTIDE SEQUENCE [LARGE SCALE GENOMIC DNA]</scope>
    <source>
        <strain evidence="1 2">4138</strain>
    </source>
</reference>